<dbReference type="InterPro" id="IPR009597">
    <property type="entry name" value="DUF1206"/>
</dbReference>
<dbReference type="Proteomes" id="UP000670475">
    <property type="component" value="Unassembled WGS sequence"/>
</dbReference>
<keyword evidence="2" id="KW-0472">Membrane</keyword>
<keyword evidence="2" id="KW-1133">Transmembrane helix</keyword>
<evidence type="ECO:0000256" key="2">
    <source>
        <dbReference type="SAM" id="Phobius"/>
    </source>
</evidence>
<dbReference type="Pfam" id="PF06724">
    <property type="entry name" value="DUF1206"/>
    <property type="match status" value="3"/>
</dbReference>
<dbReference type="EMBL" id="JAGIQL010000077">
    <property type="protein sequence ID" value="MBP0459566.1"/>
    <property type="molecule type" value="Genomic_DNA"/>
</dbReference>
<dbReference type="AlphaFoldDB" id="A0A940MFW6"/>
<keyword evidence="5" id="KW-1185">Reference proteome</keyword>
<sequence length="301" mass="31102">MNTLTARFGRRAGTRGRGLPKKRGAVRRGRRGARRAADSSAVEVAARWGYAASGLIYVLIGLLALRIAYDGGHGGRQADRGGALAEIAGKPLGTALLWAVGAGLAGMALWRLTEAAFGASVPDGRKIRKRLLSAARCVFYGFAAYSVLAFAAGDKSSGSGASDHRSHDVTARVMGFAGGRWIVAAAATAVVVTGVCMGVLAVRRTFHDQLKWGGMSRAARRYVDVTGVAGGVARALMVAAAGGFALEAAATYDPGKAKGLDDTLRSFASAPAGGWLLGAVAVGLALYGLFCFGMARWRRVS</sequence>
<dbReference type="RefSeq" id="WP_209341521.1">
    <property type="nucleotide sequence ID" value="NZ_JAGIQL010000077.1"/>
</dbReference>
<feature type="domain" description="DUF1206" evidence="3">
    <location>
        <begin position="134"/>
        <end position="204"/>
    </location>
</feature>
<feature type="domain" description="DUF1206" evidence="3">
    <location>
        <begin position="229"/>
        <end position="298"/>
    </location>
</feature>
<feature type="domain" description="DUF1206" evidence="3">
    <location>
        <begin position="49"/>
        <end position="117"/>
    </location>
</feature>
<evidence type="ECO:0000259" key="3">
    <source>
        <dbReference type="Pfam" id="PF06724"/>
    </source>
</evidence>
<proteinExistence type="predicted"/>
<feature type="transmembrane region" description="Helical" evidence="2">
    <location>
        <begin position="181"/>
        <end position="202"/>
    </location>
</feature>
<gene>
    <name evidence="4" type="ORF">JFN87_18955</name>
</gene>
<feature type="transmembrane region" description="Helical" evidence="2">
    <location>
        <begin position="272"/>
        <end position="295"/>
    </location>
</feature>
<comment type="caution">
    <text evidence="4">The sequence shown here is derived from an EMBL/GenBank/DDBJ whole genome shotgun (WGS) entry which is preliminary data.</text>
</comment>
<feature type="transmembrane region" description="Helical" evidence="2">
    <location>
        <begin position="48"/>
        <end position="69"/>
    </location>
</feature>
<feature type="transmembrane region" description="Helical" evidence="2">
    <location>
        <begin position="89"/>
        <end position="110"/>
    </location>
</feature>
<name>A0A940MFW6_9ACTN</name>
<protein>
    <submittedName>
        <fullName evidence="4">DUF1206 domain-containing protein</fullName>
    </submittedName>
</protein>
<evidence type="ECO:0000256" key="1">
    <source>
        <dbReference type="SAM" id="MobiDB-lite"/>
    </source>
</evidence>
<evidence type="ECO:0000313" key="4">
    <source>
        <dbReference type="EMBL" id="MBP0459566.1"/>
    </source>
</evidence>
<organism evidence="4 5">
    <name type="scientific">Streptomyces montanisoli</name>
    <dbReference type="NCBI Taxonomy" id="2798581"/>
    <lineage>
        <taxon>Bacteria</taxon>
        <taxon>Bacillati</taxon>
        <taxon>Actinomycetota</taxon>
        <taxon>Actinomycetes</taxon>
        <taxon>Kitasatosporales</taxon>
        <taxon>Streptomycetaceae</taxon>
        <taxon>Streptomyces</taxon>
    </lineage>
</organism>
<evidence type="ECO:0000313" key="5">
    <source>
        <dbReference type="Proteomes" id="UP000670475"/>
    </source>
</evidence>
<feature type="transmembrane region" description="Helical" evidence="2">
    <location>
        <begin position="222"/>
        <end position="252"/>
    </location>
</feature>
<keyword evidence="2" id="KW-0812">Transmembrane</keyword>
<feature type="transmembrane region" description="Helical" evidence="2">
    <location>
        <begin position="131"/>
        <end position="152"/>
    </location>
</feature>
<reference evidence="4" key="1">
    <citation type="submission" date="2021-03" db="EMBL/GenBank/DDBJ databases">
        <title>Whole genome sequence of Streptomyces bomunensis MMS17-BM035.</title>
        <authorList>
            <person name="Lee J.H."/>
        </authorList>
    </citation>
    <scope>NUCLEOTIDE SEQUENCE</scope>
    <source>
        <strain evidence="4">MMS17-BM035</strain>
    </source>
</reference>
<accession>A0A940MFW6</accession>
<feature type="region of interest" description="Disordered" evidence="1">
    <location>
        <begin position="12"/>
        <end position="32"/>
    </location>
</feature>